<feature type="compositionally biased region" description="Polar residues" evidence="1">
    <location>
        <begin position="231"/>
        <end position="245"/>
    </location>
</feature>
<evidence type="ECO:0000256" key="1">
    <source>
        <dbReference type="SAM" id="MobiDB-lite"/>
    </source>
</evidence>
<evidence type="ECO:0008006" key="5">
    <source>
        <dbReference type="Google" id="ProtNLM"/>
    </source>
</evidence>
<gene>
    <name evidence="3" type="primary">Necator_chrII.g8730</name>
    <name evidence="3" type="ORF">RB195_020935</name>
</gene>
<name>A0ABR1CLE3_NECAM</name>
<feature type="chain" id="PRO_5046184124" description="Kunitz/Bovine pancreatic trypsin inhibitor domain protein" evidence="2">
    <location>
        <begin position="16"/>
        <end position="891"/>
    </location>
</feature>
<feature type="compositionally biased region" description="Gly residues" evidence="1">
    <location>
        <begin position="263"/>
        <end position="272"/>
    </location>
</feature>
<feature type="region of interest" description="Disordered" evidence="1">
    <location>
        <begin position="410"/>
        <end position="431"/>
    </location>
</feature>
<accession>A0ABR1CLE3</accession>
<evidence type="ECO:0000256" key="2">
    <source>
        <dbReference type="SAM" id="SignalP"/>
    </source>
</evidence>
<feature type="compositionally biased region" description="Basic and acidic residues" evidence="1">
    <location>
        <begin position="283"/>
        <end position="297"/>
    </location>
</feature>
<evidence type="ECO:0000313" key="4">
    <source>
        <dbReference type="Proteomes" id="UP001303046"/>
    </source>
</evidence>
<protein>
    <recommendedName>
        <fullName evidence="5">Kunitz/Bovine pancreatic trypsin inhibitor domain protein</fullName>
    </recommendedName>
</protein>
<feature type="region of interest" description="Disordered" evidence="1">
    <location>
        <begin position="207"/>
        <end position="307"/>
    </location>
</feature>
<proteinExistence type="predicted"/>
<dbReference type="EMBL" id="JAVFWL010000002">
    <property type="protein sequence ID" value="KAK6739169.1"/>
    <property type="molecule type" value="Genomic_DNA"/>
</dbReference>
<keyword evidence="4" id="KW-1185">Reference proteome</keyword>
<dbReference type="Proteomes" id="UP001303046">
    <property type="component" value="Unassembled WGS sequence"/>
</dbReference>
<evidence type="ECO:0000313" key="3">
    <source>
        <dbReference type="EMBL" id="KAK6739169.1"/>
    </source>
</evidence>
<reference evidence="3 4" key="1">
    <citation type="submission" date="2023-08" db="EMBL/GenBank/DDBJ databases">
        <title>A Necator americanus chromosomal reference genome.</title>
        <authorList>
            <person name="Ilik V."/>
            <person name="Petrzelkova K.J."/>
            <person name="Pardy F."/>
            <person name="Fuh T."/>
            <person name="Niatou-Singa F.S."/>
            <person name="Gouil Q."/>
            <person name="Baker L."/>
            <person name="Ritchie M.E."/>
            <person name="Jex A.R."/>
            <person name="Gazzola D."/>
            <person name="Li H."/>
            <person name="Toshio Fujiwara R."/>
            <person name="Zhan B."/>
            <person name="Aroian R.V."/>
            <person name="Pafco B."/>
            <person name="Schwarz E.M."/>
        </authorList>
    </citation>
    <scope>NUCLEOTIDE SEQUENCE [LARGE SCALE GENOMIC DNA]</scope>
    <source>
        <strain evidence="3 4">Aroian</strain>
        <tissue evidence="3">Whole animal</tissue>
    </source>
</reference>
<feature type="signal peptide" evidence="2">
    <location>
        <begin position="1"/>
        <end position="15"/>
    </location>
</feature>
<comment type="caution">
    <text evidence="3">The sequence shown here is derived from an EMBL/GenBank/DDBJ whole genome shotgun (WGS) entry which is preliminary data.</text>
</comment>
<sequence>MRWLLLLGTAVVAAAKNSLKESQHFCEIYVECAAVAQLEERLCLGNSILRPYWLPDSRDKHNCHEKLRNDYIILEKMEEELDHLLTSCLIQNTIPFSNNQVKQCDSIVLKSASRFSYGRNIYYVPTHCFAGVERRRERECGQVRSCCFALSKCSHIPTQSALGKSINETRIRMRKRAKDCENGIPIEKLGLPPGYVPNEGSTIGSGSVSVNFSEGGSKESGDDGSGYVNVHITSASEGGYNNQASEYKAGDGRTTGYDQGETVGEGGPGGDGGYEKVNFPRSSNREGGRRSELRDDNGSLTFSSRPKLSFPDDKMAIATSKGILVVNIHERTSNLTNKRSFHRSNKTHDQAFEHALKNTNEYKAKVEQLNRGEAARTGLNSLLQAGQALGKVSSNPLVISGAVKNVVPKASGSRRRLEMTDDQSDEGGRRGEFVTSSPVIFVRKSANSKNLSRAGDCIEPTIKKQSKRLQVILALLGEKKDSEDMKEIKDLVEDWHKNLRHRVVSAKEKAKKVEIAKALQDLINQFDRVNLQLIRNATVNEADYPDEDDVVDVKRCEPNEEFSKDGAVHQHHKEPAVEPKHKFDRANKEIRTNEHGDHIVLEEGVEKVILSVGDAETAADLNVDPANTSVQVDEKVDSSSKEDNIIHDWSNEEYKRELEKYKREHHINSTTDGRNETSCDLYMRCRNQMHLAVDSCAWRFASSKILPTLAESAESLLYKGDEFCDPAEQPLYEELYEMVINRNTRLRTCLDKKNTIFFSSSICVPYSTKEHVLFNSAFLRLLSEDYKHSSECFRDANLIQEKCTKLRECCPNFDSCRQETMDITLEQAIISKTAQLNEDKQNCLKQKAREAFKMTLRELLGKGSREMLQKLKRGELGLDIVRGAQALARLR</sequence>
<keyword evidence="2" id="KW-0732">Signal</keyword>
<organism evidence="3 4">
    <name type="scientific">Necator americanus</name>
    <name type="common">Human hookworm</name>
    <dbReference type="NCBI Taxonomy" id="51031"/>
    <lineage>
        <taxon>Eukaryota</taxon>
        <taxon>Metazoa</taxon>
        <taxon>Ecdysozoa</taxon>
        <taxon>Nematoda</taxon>
        <taxon>Chromadorea</taxon>
        <taxon>Rhabditida</taxon>
        <taxon>Rhabditina</taxon>
        <taxon>Rhabditomorpha</taxon>
        <taxon>Strongyloidea</taxon>
        <taxon>Ancylostomatidae</taxon>
        <taxon>Bunostominae</taxon>
        <taxon>Necator</taxon>
    </lineage>
</organism>